<sequence length="160" mass="17835">MLTAFENANPPIPEVQANKQTLLPMPQILIVRESSLEHDLQYEARNDDHMMQVVVYTNKGVVETEQRVGDRLQAVLRAAHDHIMASTAAQAAQQTLDLQTQIDQALDTAQQNVIESADAAMADRAITLEKEIGVGMEQTDMYSDFVMNPILRLSDAEMLE</sequence>
<keyword evidence="2" id="KW-1185">Reference proteome</keyword>
<organism evidence="1 2">
    <name type="scientific">Phytophthora fragariaefolia</name>
    <dbReference type="NCBI Taxonomy" id="1490495"/>
    <lineage>
        <taxon>Eukaryota</taxon>
        <taxon>Sar</taxon>
        <taxon>Stramenopiles</taxon>
        <taxon>Oomycota</taxon>
        <taxon>Peronosporomycetes</taxon>
        <taxon>Peronosporales</taxon>
        <taxon>Peronosporaceae</taxon>
        <taxon>Phytophthora</taxon>
    </lineage>
</organism>
<comment type="caution">
    <text evidence="1">The sequence shown here is derived from an EMBL/GenBank/DDBJ whole genome shotgun (WGS) entry which is preliminary data.</text>
</comment>
<reference evidence="1" key="1">
    <citation type="submission" date="2023-04" db="EMBL/GenBank/DDBJ databases">
        <title>Phytophthora fragariaefolia NBRC 109709.</title>
        <authorList>
            <person name="Ichikawa N."/>
            <person name="Sato H."/>
            <person name="Tonouchi N."/>
        </authorList>
    </citation>
    <scope>NUCLEOTIDE SEQUENCE</scope>
    <source>
        <strain evidence="1">NBRC 109709</strain>
    </source>
</reference>
<dbReference type="Proteomes" id="UP001165121">
    <property type="component" value="Unassembled WGS sequence"/>
</dbReference>
<proteinExistence type="predicted"/>
<dbReference type="AlphaFoldDB" id="A0A9W7D3F7"/>
<name>A0A9W7D3F7_9STRA</name>
<gene>
    <name evidence="1" type="ORF">Pfra01_001954500</name>
</gene>
<evidence type="ECO:0000313" key="1">
    <source>
        <dbReference type="EMBL" id="GMF49442.1"/>
    </source>
</evidence>
<protein>
    <submittedName>
        <fullName evidence="1">Unnamed protein product</fullName>
    </submittedName>
</protein>
<accession>A0A9W7D3F7</accession>
<evidence type="ECO:0000313" key="2">
    <source>
        <dbReference type="Proteomes" id="UP001165121"/>
    </source>
</evidence>
<dbReference type="EMBL" id="BSXT01002529">
    <property type="protein sequence ID" value="GMF49442.1"/>
    <property type="molecule type" value="Genomic_DNA"/>
</dbReference>